<accession>A0A0E3Z8W6</accession>
<protein>
    <submittedName>
        <fullName evidence="1">Putative chain length factor</fullName>
    </submittedName>
</protein>
<dbReference type="EMBL" id="KP995196">
    <property type="protein sequence ID" value="AKC92647.1"/>
    <property type="molecule type" value="Genomic_DNA"/>
</dbReference>
<evidence type="ECO:0000313" key="1">
    <source>
        <dbReference type="EMBL" id="AKC92647.1"/>
    </source>
</evidence>
<dbReference type="GO" id="GO:0016746">
    <property type="term" value="F:acyltransferase activity"/>
    <property type="evidence" value="ECO:0007669"/>
    <property type="project" value="InterPro"/>
</dbReference>
<reference evidence="1" key="1">
    <citation type="journal article" date="2015" name="J. Biol. Chem.">
        <title>The biosynthesis of capuramycin-type antibiotics: identification of the A-102395 biosynthetic gene cluster, mechanism of self-resistance, and formation of uridine-5'-carboxamide.</title>
        <authorList>
            <person name="Cai W."/>
            <person name="Goswami A."/>
            <person name="Yang Z."/>
            <person name="Liu X."/>
            <person name="Green K.D."/>
            <person name="Barnard-Britson S."/>
            <person name="Baba S."/>
            <person name="Funabashi M."/>
            <person name="Nonaka K."/>
            <person name="Sunkara M."/>
            <person name="Morris A.J."/>
            <person name="Spork A.P."/>
            <person name="Ducho C."/>
            <person name="Garneau-Tsodikova S."/>
            <person name="Thorson J.S."/>
            <person name="Van Lanen S.G."/>
        </authorList>
    </citation>
    <scope>NUCLEOTIDE SEQUENCE</scope>
    <source>
        <strain evidence="1">SANK 60206</strain>
    </source>
</reference>
<organism evidence="1">
    <name type="scientific">Amycolatopsis sp. SANK 60206</name>
    <dbReference type="NCBI Taxonomy" id="1642649"/>
    <lineage>
        <taxon>Bacteria</taxon>
        <taxon>Bacillati</taxon>
        <taxon>Actinomycetota</taxon>
        <taxon>Actinomycetes</taxon>
        <taxon>Pseudonocardiales</taxon>
        <taxon>Pseudonocardiaceae</taxon>
        <taxon>Amycolatopsis</taxon>
    </lineage>
</organism>
<name>A0A0E3Z8W6_9PSEU</name>
<dbReference type="Gene3D" id="3.40.47.10">
    <property type="match status" value="1"/>
</dbReference>
<dbReference type="AlphaFoldDB" id="A0A0E3Z8W6"/>
<proteinExistence type="predicted"/>
<dbReference type="SUPFAM" id="SSF53901">
    <property type="entry name" value="Thiolase-like"/>
    <property type="match status" value="1"/>
</dbReference>
<dbReference type="InterPro" id="IPR016039">
    <property type="entry name" value="Thiolase-like"/>
</dbReference>
<sequence>MPSALMSHRTIVEAVCLTPWGDAASGLPGAACKELPPVAGFAISRFGPLVHAVASACLEPVGGAGNHVGPDGARTAIVLATVFGDVTTVDTANRAVAADQRPDPVLFFQSVTTSILSHLTRQYGIEGPLISISAVPDPASNALLLADSLLDDHELHQVLVIGVETEPNERMRRTSDLAAADGWSVPLPVGDAAAALLLRRVGTQTRRARLTLAEPVRRAVDDSDESAGPLGWLGRLMKLCADVGSGQSGACIYELSL</sequence>